<keyword evidence="5" id="KW-0255">Endonuclease</keyword>
<dbReference type="InterPro" id="IPR053134">
    <property type="entry name" value="RNA-dir_DNA_polymerase"/>
</dbReference>
<evidence type="ECO:0000256" key="5">
    <source>
        <dbReference type="ARBA" id="ARBA00022759"/>
    </source>
</evidence>
<accession>A0A5B6VNK3</accession>
<dbReference type="GO" id="GO:0004519">
    <property type="term" value="F:endonuclease activity"/>
    <property type="evidence" value="ECO:0007669"/>
    <property type="project" value="UniProtKB-KW"/>
</dbReference>
<evidence type="ECO:0000313" key="8">
    <source>
        <dbReference type="EMBL" id="KAA3470740.1"/>
    </source>
</evidence>
<proteinExistence type="predicted"/>
<dbReference type="FunFam" id="3.10.10.10:FF:000007">
    <property type="entry name" value="Retrovirus-related Pol polyprotein from transposon 17.6-like Protein"/>
    <property type="match status" value="1"/>
</dbReference>
<dbReference type="EMBL" id="SMMG02000006">
    <property type="protein sequence ID" value="KAA3470740.1"/>
    <property type="molecule type" value="Genomic_DNA"/>
</dbReference>
<dbReference type="GO" id="GO:0003964">
    <property type="term" value="F:RNA-directed DNA polymerase activity"/>
    <property type="evidence" value="ECO:0007669"/>
    <property type="project" value="UniProtKB-KW"/>
</dbReference>
<dbReference type="AlphaFoldDB" id="A0A5B6VNK3"/>
<dbReference type="GO" id="GO:0008233">
    <property type="term" value="F:peptidase activity"/>
    <property type="evidence" value="ECO:0007669"/>
    <property type="project" value="UniProtKB-KW"/>
</dbReference>
<organism evidence="8 9">
    <name type="scientific">Gossypium australe</name>
    <dbReference type="NCBI Taxonomy" id="47621"/>
    <lineage>
        <taxon>Eukaryota</taxon>
        <taxon>Viridiplantae</taxon>
        <taxon>Streptophyta</taxon>
        <taxon>Embryophyta</taxon>
        <taxon>Tracheophyta</taxon>
        <taxon>Spermatophyta</taxon>
        <taxon>Magnoliopsida</taxon>
        <taxon>eudicotyledons</taxon>
        <taxon>Gunneridae</taxon>
        <taxon>Pentapetalae</taxon>
        <taxon>rosids</taxon>
        <taxon>malvids</taxon>
        <taxon>Malvales</taxon>
        <taxon>Malvaceae</taxon>
        <taxon>Malvoideae</taxon>
        <taxon>Gossypium</taxon>
    </lineage>
</organism>
<keyword evidence="7" id="KW-0695">RNA-directed DNA polymerase</keyword>
<evidence type="ECO:0000256" key="1">
    <source>
        <dbReference type="ARBA" id="ARBA00022670"/>
    </source>
</evidence>
<dbReference type="PANTHER" id="PTHR24559">
    <property type="entry name" value="TRANSPOSON TY3-I GAG-POL POLYPROTEIN"/>
    <property type="match status" value="1"/>
</dbReference>
<dbReference type="Gene3D" id="3.10.10.10">
    <property type="entry name" value="HIV Type 1 Reverse Transcriptase, subunit A, domain 1"/>
    <property type="match status" value="1"/>
</dbReference>
<dbReference type="InterPro" id="IPR043502">
    <property type="entry name" value="DNA/RNA_pol_sf"/>
</dbReference>
<keyword evidence="6" id="KW-0378">Hydrolase</keyword>
<dbReference type="GO" id="GO:0006508">
    <property type="term" value="P:proteolysis"/>
    <property type="evidence" value="ECO:0007669"/>
    <property type="project" value="UniProtKB-KW"/>
</dbReference>
<keyword evidence="1" id="KW-0645">Protease</keyword>
<reference evidence="8" key="1">
    <citation type="submission" date="2019-08" db="EMBL/GenBank/DDBJ databases">
        <authorList>
            <person name="Liu F."/>
        </authorList>
    </citation>
    <scope>NUCLEOTIDE SEQUENCE [LARGE SCALE GENOMIC DNA]</scope>
    <source>
        <strain evidence="8">PA1801</strain>
        <tissue evidence="8">Leaf</tissue>
    </source>
</reference>
<keyword evidence="4" id="KW-0540">Nuclease</keyword>
<dbReference type="OrthoDB" id="7698356at2759"/>
<keyword evidence="9" id="KW-1185">Reference proteome</keyword>
<evidence type="ECO:0000256" key="2">
    <source>
        <dbReference type="ARBA" id="ARBA00022679"/>
    </source>
</evidence>
<keyword evidence="3" id="KW-0548">Nucleotidyltransferase</keyword>
<sequence length="129" mass="14631">MISVESDRLNSIARIISSVSSQSLIRKANSKLKLDQFSIVNEFTDLLSLPPDREVEFVIGLIPGTALISISPYHMAPTECHSVLEYRPQIQLRVKDCDVPKTAFRTRYSHYKFLVMPFGLRNAPTAFMD</sequence>
<dbReference type="Proteomes" id="UP000325315">
    <property type="component" value="Unassembled WGS sequence"/>
</dbReference>
<evidence type="ECO:0000256" key="7">
    <source>
        <dbReference type="ARBA" id="ARBA00022918"/>
    </source>
</evidence>
<evidence type="ECO:0000256" key="3">
    <source>
        <dbReference type="ARBA" id="ARBA00022695"/>
    </source>
</evidence>
<name>A0A5B6VNK3_9ROSI</name>
<evidence type="ECO:0000313" key="9">
    <source>
        <dbReference type="Proteomes" id="UP000325315"/>
    </source>
</evidence>
<evidence type="ECO:0000256" key="6">
    <source>
        <dbReference type="ARBA" id="ARBA00022801"/>
    </source>
</evidence>
<comment type="caution">
    <text evidence="8">The sequence shown here is derived from an EMBL/GenBank/DDBJ whole genome shotgun (WGS) entry which is preliminary data.</text>
</comment>
<gene>
    <name evidence="8" type="primary">pol</name>
    <name evidence="8" type="ORF">EPI10_016425</name>
</gene>
<protein>
    <submittedName>
        <fullName evidence="8">Gag-Pol polyprotein</fullName>
    </submittedName>
</protein>
<evidence type="ECO:0000256" key="4">
    <source>
        <dbReference type="ARBA" id="ARBA00022722"/>
    </source>
</evidence>
<keyword evidence="2" id="KW-0808">Transferase</keyword>
<dbReference type="SUPFAM" id="SSF56672">
    <property type="entry name" value="DNA/RNA polymerases"/>
    <property type="match status" value="1"/>
</dbReference>
<dbReference type="PANTHER" id="PTHR24559:SF444">
    <property type="entry name" value="REVERSE TRANSCRIPTASE DOMAIN-CONTAINING PROTEIN"/>
    <property type="match status" value="1"/>
</dbReference>